<feature type="transmembrane region" description="Helical" evidence="2">
    <location>
        <begin position="169"/>
        <end position="187"/>
    </location>
</feature>
<organism evidence="3 4">
    <name type="scientific">Thalassospira xiamenensis</name>
    <dbReference type="NCBI Taxonomy" id="220697"/>
    <lineage>
        <taxon>Bacteria</taxon>
        <taxon>Pseudomonadati</taxon>
        <taxon>Pseudomonadota</taxon>
        <taxon>Alphaproteobacteria</taxon>
        <taxon>Rhodospirillales</taxon>
        <taxon>Thalassospiraceae</taxon>
        <taxon>Thalassospira</taxon>
    </lineage>
</organism>
<feature type="region of interest" description="Disordered" evidence="1">
    <location>
        <begin position="219"/>
        <end position="259"/>
    </location>
</feature>
<dbReference type="InterPro" id="IPR011088">
    <property type="entry name" value="Phage_phiNM3_A0EWY4"/>
</dbReference>
<keyword evidence="2" id="KW-0812">Transmembrane</keyword>
<dbReference type="Pfam" id="PF07509">
    <property type="entry name" value="DUF1523"/>
    <property type="match status" value="1"/>
</dbReference>
<proteinExistence type="predicted"/>
<dbReference type="Proteomes" id="UP000219068">
    <property type="component" value="Unassembled WGS sequence"/>
</dbReference>
<keyword evidence="2" id="KW-1133">Transmembrane helix</keyword>
<dbReference type="RefSeq" id="WP_097052725.1">
    <property type="nucleotide sequence ID" value="NZ_OBMM01000005.1"/>
</dbReference>
<evidence type="ECO:0000256" key="2">
    <source>
        <dbReference type="SAM" id="Phobius"/>
    </source>
</evidence>
<keyword evidence="2" id="KW-0472">Membrane</keyword>
<protein>
    <recommendedName>
        <fullName evidence="5">DUF1523 domain-containing protein</fullName>
    </recommendedName>
</protein>
<evidence type="ECO:0000313" key="4">
    <source>
        <dbReference type="Proteomes" id="UP000219068"/>
    </source>
</evidence>
<evidence type="ECO:0000256" key="1">
    <source>
        <dbReference type="SAM" id="MobiDB-lite"/>
    </source>
</evidence>
<feature type="compositionally biased region" description="Low complexity" evidence="1">
    <location>
        <begin position="309"/>
        <end position="320"/>
    </location>
</feature>
<name>A0A285TWX6_9PROT</name>
<reference evidence="3 4" key="1">
    <citation type="submission" date="2017-08" db="EMBL/GenBank/DDBJ databases">
        <authorList>
            <person name="de Groot N.N."/>
        </authorList>
    </citation>
    <scope>NUCLEOTIDE SEQUENCE [LARGE SCALE GENOMIC DNA]</scope>
    <source>
        <strain evidence="3 4">USBA 78</strain>
    </source>
</reference>
<feature type="compositionally biased region" description="Basic and acidic residues" evidence="1">
    <location>
        <begin position="281"/>
        <end position="292"/>
    </location>
</feature>
<sequence>MTDMKTDGFASLRSAFRVTKIIVLVSLVLVGGAFLHYITPRGEVVVLTGADVVRFDDDHDSASTTTSSRDDNQKKKSRDVRINSAQTLDGKSVRSYRNEDNNFYLKWDSGSVQSEVNAILLNQSRSPELLHTLVYRMGWRIEPVLGWYPNMLSVEVVPADYVYYPVREAIFVSVVFAILAAVALVIWRTIRFVRKEATDTVTKVRNSVSQTVDDITETVMGDDLSRGNVSGAARTSPRGANTSSPRGRHRREGDDDDDFDIGVWAGADLSSRSYRGGNSDDAYRGGDSDDSKSSTGGGYTGGYSGGSDSGYSSDSGGSSD</sequence>
<accession>A0A285TWX6</accession>
<feature type="region of interest" description="Disordered" evidence="1">
    <location>
        <begin position="58"/>
        <end position="81"/>
    </location>
</feature>
<feature type="compositionally biased region" description="Gly residues" evidence="1">
    <location>
        <begin position="295"/>
        <end position="308"/>
    </location>
</feature>
<feature type="region of interest" description="Disordered" evidence="1">
    <location>
        <begin position="272"/>
        <end position="320"/>
    </location>
</feature>
<feature type="transmembrane region" description="Helical" evidence="2">
    <location>
        <begin position="21"/>
        <end position="39"/>
    </location>
</feature>
<dbReference type="EMBL" id="OBMM01000005">
    <property type="protein sequence ID" value="SOC26644.1"/>
    <property type="molecule type" value="Genomic_DNA"/>
</dbReference>
<evidence type="ECO:0008006" key="5">
    <source>
        <dbReference type="Google" id="ProtNLM"/>
    </source>
</evidence>
<evidence type="ECO:0000313" key="3">
    <source>
        <dbReference type="EMBL" id="SOC26644.1"/>
    </source>
</evidence>
<gene>
    <name evidence="3" type="ORF">SAMN05428964_105153</name>
</gene>
<dbReference type="AlphaFoldDB" id="A0A285TWX6"/>